<keyword evidence="7 8" id="KW-0326">Glycosidase</keyword>
<dbReference type="PANTHER" id="PTHR11452">
    <property type="entry name" value="ALPHA-GALACTOSIDASE/ALPHA-N-ACETYLGALACTOSAMINIDASE"/>
    <property type="match status" value="1"/>
</dbReference>
<dbReference type="AlphaFoldDB" id="A0A4Q5LRP7"/>
<dbReference type="EMBL" id="SEWG01000001">
    <property type="protein sequence ID" value="RYU92127.1"/>
    <property type="molecule type" value="Genomic_DNA"/>
</dbReference>
<dbReference type="InterPro" id="IPR041233">
    <property type="entry name" value="Melibiase_C"/>
</dbReference>
<reference evidence="11 12" key="1">
    <citation type="submission" date="2019-02" db="EMBL/GenBank/DDBJ databases">
        <title>Bacterial novel species Mucilaginibacter sp. 17JY9-4 isolated from soil.</title>
        <authorList>
            <person name="Jung H.-Y."/>
        </authorList>
    </citation>
    <scope>NUCLEOTIDE SEQUENCE [LARGE SCALE GENOMIC DNA]</scope>
    <source>
        <strain evidence="11 12">17JY9-4</strain>
    </source>
</reference>
<dbReference type="RefSeq" id="WP_129874857.1">
    <property type="nucleotide sequence ID" value="NZ_SEWG01000001.1"/>
</dbReference>
<dbReference type="CDD" id="cd14792">
    <property type="entry name" value="GH27"/>
    <property type="match status" value="1"/>
</dbReference>
<comment type="catalytic activity">
    <reaction evidence="1 8">
        <text>Hydrolysis of terminal, non-reducing alpha-D-galactose residues in alpha-D-galactosides, including galactose oligosaccharides, galactomannans and galactolipids.</text>
        <dbReference type="EC" id="3.2.1.22"/>
    </reaction>
</comment>
<name>A0A4Q5LRP7_9SPHI</name>
<dbReference type="InterPro" id="IPR017853">
    <property type="entry name" value="GH"/>
</dbReference>
<dbReference type="PANTHER" id="PTHR11452:SF75">
    <property type="entry name" value="ALPHA-GALACTOSIDASE MEL1"/>
    <property type="match status" value="1"/>
</dbReference>
<evidence type="ECO:0000256" key="2">
    <source>
        <dbReference type="ARBA" id="ARBA00009743"/>
    </source>
</evidence>
<evidence type="ECO:0000256" key="4">
    <source>
        <dbReference type="ARBA" id="ARBA00022729"/>
    </source>
</evidence>
<evidence type="ECO:0000256" key="7">
    <source>
        <dbReference type="ARBA" id="ARBA00023295"/>
    </source>
</evidence>
<dbReference type="EC" id="3.2.1.22" evidence="3 8"/>
<sequence length="391" mass="43566">MRRFFTLLFIIISPAVFAQKFKDLAMTPPMGWNSWNKFACDGISEKAIRDVADAMASSGMKEAGYQYIVIDDCWQVGRDNLGNIMADDNKFPSGIKALADYIHSKGLKFGIYSCAGRLTCAGRPGSRGYEYQDARTYAKWGVDYLKLDWCNSDGQTTKEAYTLMRDALYKAGRPIVFSICEWGNSKPWYWATDVGHLWRTTGDIENQWGKVKAVEGKVWGGSVVAILDMQAGLEKFAGPGHWNDPDMLEVGNGGLSIEEERAHFSLWCMIAAPLVAGNDLSKMTKSTIEILTNKDVIAVDQDTLGKQGYKILDGVDFEIYLKPLSDGDTAICLFNRSSKTMNVDVDWAKYKIANNFKITDLWAHKAAGTTAANFKANIASHDVKMLRLSKR</sequence>
<dbReference type="Proteomes" id="UP000293331">
    <property type="component" value="Unassembled WGS sequence"/>
</dbReference>
<keyword evidence="12" id="KW-1185">Reference proteome</keyword>
<dbReference type="Pfam" id="PF16499">
    <property type="entry name" value="Melibiase_2"/>
    <property type="match status" value="1"/>
</dbReference>
<keyword evidence="5 8" id="KW-0378">Hydrolase</keyword>
<keyword evidence="6 8" id="KW-1015">Disulfide bond</keyword>
<dbReference type="Pfam" id="PF17801">
    <property type="entry name" value="Melibiase_C"/>
    <property type="match status" value="1"/>
</dbReference>
<proteinExistence type="inferred from homology"/>
<feature type="chain" id="PRO_5020958437" description="Alpha-galactosidase" evidence="9">
    <location>
        <begin position="19"/>
        <end position="391"/>
    </location>
</feature>
<evidence type="ECO:0000256" key="9">
    <source>
        <dbReference type="SAM" id="SignalP"/>
    </source>
</evidence>
<accession>A0A4Q5LRP7</accession>
<dbReference type="PROSITE" id="PS00512">
    <property type="entry name" value="ALPHA_GALACTOSIDASE"/>
    <property type="match status" value="1"/>
</dbReference>
<evidence type="ECO:0000256" key="8">
    <source>
        <dbReference type="RuleBase" id="RU361168"/>
    </source>
</evidence>
<feature type="domain" description="Alpha galactosidase C-terminal" evidence="10">
    <location>
        <begin position="316"/>
        <end position="388"/>
    </location>
</feature>
<dbReference type="GO" id="GO:0016052">
    <property type="term" value="P:carbohydrate catabolic process"/>
    <property type="evidence" value="ECO:0007669"/>
    <property type="project" value="UniProtKB-ARBA"/>
</dbReference>
<dbReference type="PRINTS" id="PR00740">
    <property type="entry name" value="GLHYDRLASE27"/>
</dbReference>
<dbReference type="Gene3D" id="3.20.20.70">
    <property type="entry name" value="Aldolase class I"/>
    <property type="match status" value="1"/>
</dbReference>
<dbReference type="SUPFAM" id="SSF51011">
    <property type="entry name" value="Glycosyl hydrolase domain"/>
    <property type="match status" value="1"/>
</dbReference>
<dbReference type="InterPro" id="IPR013780">
    <property type="entry name" value="Glyco_hydro_b"/>
</dbReference>
<dbReference type="Gene3D" id="2.60.40.1180">
    <property type="entry name" value="Golgi alpha-mannosidase II"/>
    <property type="match status" value="1"/>
</dbReference>
<feature type="signal peptide" evidence="9">
    <location>
        <begin position="1"/>
        <end position="18"/>
    </location>
</feature>
<dbReference type="OrthoDB" id="9807519at2"/>
<dbReference type="GO" id="GO:0004557">
    <property type="term" value="F:alpha-galactosidase activity"/>
    <property type="evidence" value="ECO:0007669"/>
    <property type="project" value="UniProtKB-EC"/>
</dbReference>
<dbReference type="FunFam" id="2.60.40.1180:FF:000008">
    <property type="entry name" value="Alpha-galactosidase"/>
    <property type="match status" value="1"/>
</dbReference>
<evidence type="ECO:0000256" key="1">
    <source>
        <dbReference type="ARBA" id="ARBA00001255"/>
    </source>
</evidence>
<evidence type="ECO:0000313" key="12">
    <source>
        <dbReference type="Proteomes" id="UP000293331"/>
    </source>
</evidence>
<comment type="caution">
    <text evidence="11">The sequence shown here is derived from an EMBL/GenBank/DDBJ whole genome shotgun (WGS) entry which is preliminary data.</text>
</comment>
<keyword evidence="4 9" id="KW-0732">Signal</keyword>
<evidence type="ECO:0000259" key="10">
    <source>
        <dbReference type="Pfam" id="PF17801"/>
    </source>
</evidence>
<gene>
    <name evidence="11" type="ORF">EWM62_01410</name>
</gene>
<evidence type="ECO:0000256" key="5">
    <source>
        <dbReference type="ARBA" id="ARBA00022801"/>
    </source>
</evidence>
<evidence type="ECO:0000313" key="11">
    <source>
        <dbReference type="EMBL" id="RYU92127.1"/>
    </source>
</evidence>
<comment type="similarity">
    <text evidence="2 8">Belongs to the glycosyl hydrolase 27 family.</text>
</comment>
<protein>
    <recommendedName>
        <fullName evidence="3 8">Alpha-galactosidase</fullName>
        <ecNumber evidence="3 8">3.2.1.22</ecNumber>
    </recommendedName>
    <alternativeName>
        <fullName evidence="8">Melibiase</fullName>
    </alternativeName>
</protein>
<dbReference type="InterPro" id="IPR002241">
    <property type="entry name" value="Glyco_hydro_27"/>
</dbReference>
<dbReference type="FunFam" id="3.20.20.70:FF:000202">
    <property type="entry name" value="Alpha-galactosidase"/>
    <property type="match status" value="1"/>
</dbReference>
<organism evidence="11 12">
    <name type="scientific">Mucilaginibacter terrigena</name>
    <dbReference type="NCBI Taxonomy" id="2492395"/>
    <lineage>
        <taxon>Bacteria</taxon>
        <taxon>Pseudomonadati</taxon>
        <taxon>Bacteroidota</taxon>
        <taxon>Sphingobacteriia</taxon>
        <taxon>Sphingobacteriales</taxon>
        <taxon>Sphingobacteriaceae</taxon>
        <taxon>Mucilaginibacter</taxon>
    </lineage>
</organism>
<dbReference type="InterPro" id="IPR000111">
    <property type="entry name" value="Glyco_hydro_27/36_CS"/>
</dbReference>
<dbReference type="SUPFAM" id="SSF51445">
    <property type="entry name" value="(Trans)glycosidases"/>
    <property type="match status" value="1"/>
</dbReference>
<evidence type="ECO:0000256" key="6">
    <source>
        <dbReference type="ARBA" id="ARBA00023157"/>
    </source>
</evidence>
<evidence type="ECO:0000256" key="3">
    <source>
        <dbReference type="ARBA" id="ARBA00012755"/>
    </source>
</evidence>
<dbReference type="InterPro" id="IPR013785">
    <property type="entry name" value="Aldolase_TIM"/>
</dbReference>